<dbReference type="SUPFAM" id="SSF82185">
    <property type="entry name" value="Histone H3 K4-specific methyltransferase SET7/9 N-terminal domain"/>
    <property type="match status" value="3"/>
</dbReference>
<name>A0A2P6NLV8_9EUKA</name>
<keyword evidence="8" id="KW-0966">Cell projection</keyword>
<dbReference type="PANTHER" id="PTHR46613:SF1">
    <property type="entry name" value="RADIAL SPOKE HEAD 10 HOMOLOG B-RELATED"/>
    <property type="match status" value="1"/>
</dbReference>
<dbReference type="Pfam" id="PF02493">
    <property type="entry name" value="MORN"/>
    <property type="match status" value="10"/>
</dbReference>
<comment type="subcellular location">
    <subcellularLocation>
        <location evidence="1">Cell projection</location>
        <location evidence="1">Cilium</location>
        <location evidence="1">Flagellum</location>
    </subcellularLocation>
    <subcellularLocation>
        <location evidence="2">Cytoplasm</location>
        <location evidence="2">Cytoskeleton</location>
        <location evidence="2">Cilium axoneme</location>
    </subcellularLocation>
</comment>
<keyword evidence="11" id="KW-1185">Reference proteome</keyword>
<evidence type="ECO:0000256" key="1">
    <source>
        <dbReference type="ARBA" id="ARBA00004230"/>
    </source>
</evidence>
<feature type="compositionally biased region" description="Polar residues" evidence="9">
    <location>
        <begin position="476"/>
        <end position="486"/>
    </location>
</feature>
<feature type="region of interest" description="Disordered" evidence="9">
    <location>
        <begin position="466"/>
        <end position="505"/>
    </location>
</feature>
<evidence type="ECO:0000256" key="2">
    <source>
        <dbReference type="ARBA" id="ARBA00004430"/>
    </source>
</evidence>
<evidence type="ECO:0000256" key="9">
    <source>
        <dbReference type="SAM" id="MobiDB-lite"/>
    </source>
</evidence>
<proteinExistence type="predicted"/>
<evidence type="ECO:0000256" key="6">
    <source>
        <dbReference type="ARBA" id="ARBA00023069"/>
    </source>
</evidence>
<evidence type="ECO:0000256" key="5">
    <source>
        <dbReference type="ARBA" id="ARBA00022846"/>
    </source>
</evidence>
<evidence type="ECO:0000256" key="3">
    <source>
        <dbReference type="ARBA" id="ARBA00022490"/>
    </source>
</evidence>
<dbReference type="InParanoid" id="A0A2P6NLV8"/>
<dbReference type="InterPro" id="IPR003409">
    <property type="entry name" value="MORN"/>
</dbReference>
<comment type="caution">
    <text evidence="10">The sequence shown here is derived from an EMBL/GenBank/DDBJ whole genome shotgun (WGS) entry which is preliminary data.</text>
</comment>
<organism evidence="10 11">
    <name type="scientific">Planoprotostelium fungivorum</name>
    <dbReference type="NCBI Taxonomy" id="1890364"/>
    <lineage>
        <taxon>Eukaryota</taxon>
        <taxon>Amoebozoa</taxon>
        <taxon>Evosea</taxon>
        <taxon>Variosea</taxon>
        <taxon>Cavosteliida</taxon>
        <taxon>Cavosteliaceae</taxon>
        <taxon>Planoprotostelium</taxon>
    </lineage>
</organism>
<dbReference type="PANTHER" id="PTHR46613">
    <property type="entry name" value="RADIAL SPOKE HEAD 10 HOMOLOG B-RELATED"/>
    <property type="match status" value="1"/>
</dbReference>
<dbReference type="EMBL" id="MDYQ01000053">
    <property type="protein sequence ID" value="PRP84956.1"/>
    <property type="molecule type" value="Genomic_DNA"/>
</dbReference>
<evidence type="ECO:0000256" key="7">
    <source>
        <dbReference type="ARBA" id="ARBA00023212"/>
    </source>
</evidence>
<evidence type="ECO:0000256" key="4">
    <source>
        <dbReference type="ARBA" id="ARBA00022737"/>
    </source>
</evidence>
<keyword evidence="7" id="KW-0206">Cytoskeleton</keyword>
<accession>A0A2P6NLV8</accession>
<evidence type="ECO:0000313" key="10">
    <source>
        <dbReference type="EMBL" id="PRP84956.1"/>
    </source>
</evidence>
<evidence type="ECO:0000256" key="8">
    <source>
        <dbReference type="ARBA" id="ARBA00023273"/>
    </source>
</evidence>
<dbReference type="OrthoDB" id="18857at2759"/>
<protein>
    <submittedName>
        <fullName evidence="10">Uncharacterized protein</fullName>
    </submittedName>
</protein>
<dbReference type="GO" id="GO:0005930">
    <property type="term" value="C:axoneme"/>
    <property type="evidence" value="ECO:0007669"/>
    <property type="project" value="UniProtKB-SubCell"/>
</dbReference>
<dbReference type="Proteomes" id="UP000241769">
    <property type="component" value="Unassembled WGS sequence"/>
</dbReference>
<sequence>MPPDLINMNTLSRRSMGIRKNLPPVIEVLEWEPYLTPLEEDILHVFIDSHQGDVVGGQYEGEGKITFKNGNEYEGSLFNNYMHGRGTFRWSSSGIVYKGEFSNNQISGEGLYIWEDGSHYTGEVKRGLRHGQGTFTSADNSVCYQGCWYEGKRHGQGTLYFRWPDTVNSLYEGEWRNNLKEGHGRIVYASGNTYEGHWMDDVKNGKGRMTWRHENEIYVGDWQDGLPCGHGSYFWLKSTDFYRDDPESIVTLATRNWYKGGWFRGLRHGRGVFHYSDGSKYEGEWENDKKHGEGVFTDSDGRRFQASQPAPILNLPLGDDEAKIKSTVIRCQTRLKDIYMLYTNLSRYCTGQGEDPCFLLSTFQLYMFLDDIRLTEVNHNLSQILNKCVYPDKGETHKSGRYKFHEFMDILVSMSMAVFPQQTPSQAVSDLLIENILKLAGPDSWSKRRVELMSSRRELFKLKNQSREIEGETDVRPTTASTVSQDRMSDDSEEDDEPKRYSVNPLEDENLPLDLAQPDVWKYIMSIEEELFSIYSSGGKMTAKRFLIALKTNSVIDSTFSIPLVTNLFHESDGSYNVLKELTFFDYVQTLCNCALMKIRQADRDVVFRLEIFFNSFVLKKK</sequence>
<feature type="compositionally biased region" description="Basic and acidic residues" evidence="9">
    <location>
        <begin position="466"/>
        <end position="475"/>
    </location>
</feature>
<keyword evidence="5" id="KW-0282">Flagellum</keyword>
<gene>
    <name evidence="10" type="ORF">PROFUN_07341</name>
</gene>
<keyword evidence="4" id="KW-0677">Repeat</keyword>
<keyword evidence="6" id="KW-0969">Cilium</keyword>
<evidence type="ECO:0000313" key="11">
    <source>
        <dbReference type="Proteomes" id="UP000241769"/>
    </source>
</evidence>
<reference evidence="10 11" key="1">
    <citation type="journal article" date="2018" name="Genome Biol. Evol.">
        <title>Multiple Roots of Fruiting Body Formation in Amoebozoa.</title>
        <authorList>
            <person name="Hillmann F."/>
            <person name="Forbes G."/>
            <person name="Novohradska S."/>
            <person name="Ferling I."/>
            <person name="Riege K."/>
            <person name="Groth M."/>
            <person name="Westermann M."/>
            <person name="Marz M."/>
            <person name="Spaller T."/>
            <person name="Winckler T."/>
            <person name="Schaap P."/>
            <person name="Glockner G."/>
        </authorList>
    </citation>
    <scope>NUCLEOTIDE SEQUENCE [LARGE SCALE GENOMIC DNA]</scope>
    <source>
        <strain evidence="10 11">Jena</strain>
    </source>
</reference>
<keyword evidence="3" id="KW-0963">Cytoplasm</keyword>
<dbReference type="GO" id="GO:0031514">
    <property type="term" value="C:motile cilium"/>
    <property type="evidence" value="ECO:0007669"/>
    <property type="project" value="UniProtKB-SubCell"/>
</dbReference>
<dbReference type="SMART" id="SM00698">
    <property type="entry name" value="MORN"/>
    <property type="match status" value="10"/>
</dbReference>
<dbReference type="AlphaFoldDB" id="A0A2P6NLV8"/>
<dbReference type="Gene3D" id="2.20.110.10">
    <property type="entry name" value="Histone H3 K4-specific methyltransferase SET7/9 N-terminal domain"/>
    <property type="match status" value="4"/>
</dbReference>